<gene>
    <name evidence="1" type="ORF">AVEN_163657_1</name>
</gene>
<evidence type="ECO:0000313" key="1">
    <source>
        <dbReference type="EMBL" id="GBM65380.1"/>
    </source>
</evidence>
<feature type="non-terminal residue" evidence="1">
    <location>
        <position position="1"/>
    </location>
</feature>
<comment type="caution">
    <text evidence="1">The sequence shown here is derived from an EMBL/GenBank/DDBJ whole genome shotgun (WGS) entry which is preliminary data.</text>
</comment>
<dbReference type="AlphaFoldDB" id="A0A4Y2HJC5"/>
<evidence type="ECO:0000313" key="2">
    <source>
        <dbReference type="Proteomes" id="UP000499080"/>
    </source>
</evidence>
<keyword evidence="2" id="KW-1185">Reference proteome</keyword>
<proteinExistence type="predicted"/>
<organism evidence="1 2">
    <name type="scientific">Araneus ventricosus</name>
    <name type="common">Orbweaver spider</name>
    <name type="synonym">Epeira ventricosa</name>
    <dbReference type="NCBI Taxonomy" id="182803"/>
    <lineage>
        <taxon>Eukaryota</taxon>
        <taxon>Metazoa</taxon>
        <taxon>Ecdysozoa</taxon>
        <taxon>Arthropoda</taxon>
        <taxon>Chelicerata</taxon>
        <taxon>Arachnida</taxon>
        <taxon>Araneae</taxon>
        <taxon>Araneomorphae</taxon>
        <taxon>Entelegynae</taxon>
        <taxon>Araneoidea</taxon>
        <taxon>Araneidae</taxon>
        <taxon>Araneus</taxon>
    </lineage>
</organism>
<protein>
    <submittedName>
        <fullName evidence="1">Uncharacterized protein</fullName>
    </submittedName>
</protein>
<accession>A0A4Y2HJC5</accession>
<dbReference type="EMBL" id="BGPR01103153">
    <property type="protein sequence ID" value="GBM65380.1"/>
    <property type="molecule type" value="Genomic_DNA"/>
</dbReference>
<sequence>AWALTVRKLCHNQAFCGLCDAQFLCLLQFNSNFASGNPTIMPYELILSRYRGTVGHIVLDVYASHLITLTPPEYGAACETLLSIHLFHPAINL</sequence>
<reference evidence="1 2" key="1">
    <citation type="journal article" date="2019" name="Sci. Rep.">
        <title>Orb-weaving spider Araneus ventricosus genome elucidates the spidroin gene catalogue.</title>
        <authorList>
            <person name="Kono N."/>
            <person name="Nakamura H."/>
            <person name="Ohtoshi R."/>
            <person name="Moran D.A.P."/>
            <person name="Shinohara A."/>
            <person name="Yoshida Y."/>
            <person name="Fujiwara M."/>
            <person name="Mori M."/>
            <person name="Tomita M."/>
            <person name="Arakawa K."/>
        </authorList>
    </citation>
    <scope>NUCLEOTIDE SEQUENCE [LARGE SCALE GENOMIC DNA]</scope>
</reference>
<name>A0A4Y2HJC5_ARAVE</name>
<dbReference type="Proteomes" id="UP000499080">
    <property type="component" value="Unassembled WGS sequence"/>
</dbReference>